<comment type="subcellular location">
    <subcellularLocation>
        <location evidence="1">Membrane</location>
        <topology evidence="1">Multi-pass membrane protein</topology>
    </subcellularLocation>
</comment>
<feature type="transmembrane region" description="Helical" evidence="5">
    <location>
        <begin position="71"/>
        <end position="91"/>
    </location>
</feature>
<reference evidence="6 7" key="1">
    <citation type="submission" date="2019-07" db="EMBL/GenBank/DDBJ databases">
        <title>Whole genome shotgun sequence of Oceanobacillus sojae NBRC 105379.</title>
        <authorList>
            <person name="Hosoyama A."/>
            <person name="Uohara A."/>
            <person name="Ohji S."/>
            <person name="Ichikawa N."/>
        </authorList>
    </citation>
    <scope>NUCLEOTIDE SEQUENCE [LARGE SCALE GENOMIC DNA]</scope>
    <source>
        <strain evidence="6 7">NBRC 105379</strain>
    </source>
</reference>
<proteinExistence type="predicted"/>
<keyword evidence="4 5" id="KW-0472">Membrane</keyword>
<dbReference type="PANTHER" id="PTHR23501">
    <property type="entry name" value="MAJOR FACILITATOR SUPERFAMILY"/>
    <property type="match status" value="1"/>
</dbReference>
<dbReference type="OrthoDB" id="9807274at2"/>
<protein>
    <recommendedName>
        <fullName evidence="8">Major facilitator superfamily (MFS) profile domain-containing protein</fullName>
    </recommendedName>
</protein>
<dbReference type="RefSeq" id="WP_147212562.1">
    <property type="nucleotide sequence ID" value="NZ_BJYM01000026.1"/>
</dbReference>
<dbReference type="AlphaFoldDB" id="A0A511ZQH3"/>
<dbReference type="PANTHER" id="PTHR23501:SF197">
    <property type="entry name" value="COMD"/>
    <property type="match status" value="1"/>
</dbReference>
<dbReference type="GO" id="GO:0022857">
    <property type="term" value="F:transmembrane transporter activity"/>
    <property type="evidence" value="ECO:0007669"/>
    <property type="project" value="TreeGrafter"/>
</dbReference>
<feature type="transmembrane region" description="Helical" evidence="5">
    <location>
        <begin position="41"/>
        <end position="59"/>
    </location>
</feature>
<accession>A0A511ZQH3</accession>
<dbReference type="Gene3D" id="1.20.1720.10">
    <property type="entry name" value="Multidrug resistance protein D"/>
    <property type="match status" value="1"/>
</dbReference>
<evidence type="ECO:0000256" key="2">
    <source>
        <dbReference type="ARBA" id="ARBA00022692"/>
    </source>
</evidence>
<gene>
    <name evidence="6" type="ORF">OSO01_44200</name>
</gene>
<comment type="caution">
    <text evidence="6">The sequence shown here is derived from an EMBL/GenBank/DDBJ whole genome shotgun (WGS) entry which is preliminary data.</text>
</comment>
<organism evidence="6 7">
    <name type="scientific">Oceanobacillus sojae</name>
    <dbReference type="NCBI Taxonomy" id="582851"/>
    <lineage>
        <taxon>Bacteria</taxon>
        <taxon>Bacillati</taxon>
        <taxon>Bacillota</taxon>
        <taxon>Bacilli</taxon>
        <taxon>Bacillales</taxon>
        <taxon>Bacillaceae</taxon>
        <taxon>Oceanobacillus</taxon>
    </lineage>
</organism>
<evidence type="ECO:0000313" key="7">
    <source>
        <dbReference type="Proteomes" id="UP000321558"/>
    </source>
</evidence>
<keyword evidence="3 5" id="KW-1133">Transmembrane helix</keyword>
<evidence type="ECO:0000256" key="5">
    <source>
        <dbReference type="SAM" id="Phobius"/>
    </source>
</evidence>
<dbReference type="EMBL" id="BJYM01000026">
    <property type="protein sequence ID" value="GEN89681.1"/>
    <property type="molecule type" value="Genomic_DNA"/>
</dbReference>
<dbReference type="SUPFAM" id="SSF103473">
    <property type="entry name" value="MFS general substrate transporter"/>
    <property type="match status" value="1"/>
</dbReference>
<keyword evidence="2 5" id="KW-0812">Transmembrane</keyword>
<evidence type="ECO:0000256" key="4">
    <source>
        <dbReference type="ARBA" id="ARBA00023136"/>
    </source>
</evidence>
<evidence type="ECO:0000313" key="6">
    <source>
        <dbReference type="EMBL" id="GEN89681.1"/>
    </source>
</evidence>
<evidence type="ECO:0008006" key="8">
    <source>
        <dbReference type="Google" id="ProtNLM"/>
    </source>
</evidence>
<keyword evidence="7" id="KW-1185">Reference proteome</keyword>
<evidence type="ECO:0000256" key="1">
    <source>
        <dbReference type="ARBA" id="ARBA00004141"/>
    </source>
</evidence>
<name>A0A511ZQH3_9BACI</name>
<sequence length="95" mass="10560">MESVTLLQLECDCGRTGSEKISSIVGPIIGGFIAEYWHCGWIFYMNLPIGIFAFFIVTLKESKSELKRSIDWLGTVTFIISIVSVLLALILKCLA</sequence>
<evidence type="ECO:0000256" key="3">
    <source>
        <dbReference type="ARBA" id="ARBA00022989"/>
    </source>
</evidence>
<dbReference type="Proteomes" id="UP000321558">
    <property type="component" value="Unassembled WGS sequence"/>
</dbReference>
<dbReference type="InterPro" id="IPR036259">
    <property type="entry name" value="MFS_trans_sf"/>
</dbReference>
<dbReference type="GO" id="GO:0005886">
    <property type="term" value="C:plasma membrane"/>
    <property type="evidence" value="ECO:0007669"/>
    <property type="project" value="TreeGrafter"/>
</dbReference>